<dbReference type="PROSITE" id="PS50076">
    <property type="entry name" value="DNAJ_2"/>
    <property type="match status" value="1"/>
</dbReference>
<dbReference type="PRINTS" id="PR00625">
    <property type="entry name" value="JDOMAIN"/>
</dbReference>
<dbReference type="SUPFAM" id="SSF46565">
    <property type="entry name" value="Chaperone J-domain"/>
    <property type="match status" value="1"/>
</dbReference>
<dbReference type="PANTHER" id="PTHR44145">
    <property type="entry name" value="DNAJ HOMOLOG SUBFAMILY A MEMBER 3, MITOCHONDRIAL"/>
    <property type="match status" value="1"/>
</dbReference>
<evidence type="ECO:0000256" key="2">
    <source>
        <dbReference type="SAM" id="MobiDB-lite"/>
    </source>
</evidence>
<reference evidence="4 5" key="1">
    <citation type="journal article" date="2023" name="Res Sq">
        <title>Genomic and morphological characterization of Knufia obscura isolated from the Mars 2020 spacecraft assembly facility.</title>
        <authorList>
            <person name="Chander A.M."/>
            <person name="Teixeira M.M."/>
            <person name="Singh N.K."/>
            <person name="Williams M.P."/>
            <person name="Parker C.W."/>
            <person name="Leo P."/>
            <person name="Stajich J.E."/>
            <person name="Torok T."/>
            <person name="Tighe S."/>
            <person name="Mason C.E."/>
            <person name="Venkateswaran K."/>
        </authorList>
    </citation>
    <scope>NUCLEOTIDE SEQUENCE [LARGE SCALE GENOMIC DNA]</scope>
    <source>
        <strain evidence="4 5">CCFEE 5817</strain>
    </source>
</reference>
<dbReference type="PANTHER" id="PTHR44145:SF3">
    <property type="entry name" value="DNAJ HOMOLOG SUBFAMILY A MEMBER 3, MITOCHONDRIAL"/>
    <property type="match status" value="1"/>
</dbReference>
<dbReference type="InterPro" id="IPR001623">
    <property type="entry name" value="DnaJ_domain"/>
</dbReference>
<protein>
    <recommendedName>
        <fullName evidence="3">J domain-containing protein</fullName>
    </recommendedName>
</protein>
<keyword evidence="5" id="KW-1185">Reference proteome</keyword>
<dbReference type="CDD" id="cd06257">
    <property type="entry name" value="DnaJ"/>
    <property type="match status" value="1"/>
</dbReference>
<proteinExistence type="predicted"/>
<dbReference type="SMART" id="SM00271">
    <property type="entry name" value="DnaJ"/>
    <property type="match status" value="1"/>
</dbReference>
<feature type="compositionally biased region" description="Basic and acidic residues" evidence="2">
    <location>
        <begin position="99"/>
        <end position="121"/>
    </location>
</feature>
<feature type="domain" description="J" evidence="3">
    <location>
        <begin position="7"/>
        <end position="72"/>
    </location>
</feature>
<evidence type="ECO:0000313" key="4">
    <source>
        <dbReference type="EMBL" id="KAK5938196.1"/>
    </source>
</evidence>
<sequence length="242" mass="27837">MTTPTYNPYKALCLARDATDQQIEKAFRQTSYAYHPDRYPGDAAKEQHYKYLVNCRDDLKDPARRQSIDRKLRNVEATERQAAKNAERKERAVQAAKQRQAERAVDRQELPSGLQRRDAHRGPRLGLTPNRRLPTRRIQTTSDTLASVANADTPSTPTSRPIRPIYRPPAVSEERRPPIERRNAQRQAPQRRPLLHAVPAELYEQQARLRNTVQDSWMPYDDCYTYIPAGSEGKTAPPKGNR</sequence>
<dbReference type="Proteomes" id="UP001334248">
    <property type="component" value="Unassembled WGS sequence"/>
</dbReference>
<keyword evidence="1" id="KW-0143">Chaperone</keyword>
<comment type="caution">
    <text evidence="4">The sequence shown here is derived from an EMBL/GenBank/DDBJ whole genome shotgun (WGS) entry which is preliminary data.</text>
</comment>
<feature type="region of interest" description="Disordered" evidence="2">
    <location>
        <begin position="79"/>
        <end position="193"/>
    </location>
</feature>
<dbReference type="InterPro" id="IPR036869">
    <property type="entry name" value="J_dom_sf"/>
</dbReference>
<organism evidence="4 5">
    <name type="scientific">Knufia obscura</name>
    <dbReference type="NCBI Taxonomy" id="1635080"/>
    <lineage>
        <taxon>Eukaryota</taxon>
        <taxon>Fungi</taxon>
        <taxon>Dikarya</taxon>
        <taxon>Ascomycota</taxon>
        <taxon>Pezizomycotina</taxon>
        <taxon>Eurotiomycetes</taxon>
        <taxon>Chaetothyriomycetidae</taxon>
        <taxon>Chaetothyriales</taxon>
        <taxon>Trichomeriaceae</taxon>
        <taxon>Knufia</taxon>
    </lineage>
</organism>
<name>A0ABR0RC80_9EURO</name>
<dbReference type="RefSeq" id="XP_064726286.1">
    <property type="nucleotide sequence ID" value="XM_064878178.1"/>
</dbReference>
<evidence type="ECO:0000259" key="3">
    <source>
        <dbReference type="PROSITE" id="PS50076"/>
    </source>
</evidence>
<evidence type="ECO:0000256" key="1">
    <source>
        <dbReference type="ARBA" id="ARBA00023186"/>
    </source>
</evidence>
<dbReference type="InterPro" id="IPR051938">
    <property type="entry name" value="Apopto_cytoskel_mod"/>
</dbReference>
<feature type="compositionally biased region" description="Basic and acidic residues" evidence="2">
    <location>
        <begin position="79"/>
        <end position="92"/>
    </location>
</feature>
<feature type="compositionally biased region" description="Basic and acidic residues" evidence="2">
    <location>
        <begin position="172"/>
        <end position="183"/>
    </location>
</feature>
<accession>A0ABR0RC80</accession>
<dbReference type="GeneID" id="90003234"/>
<gene>
    <name evidence="4" type="ORF">PMZ80_009785</name>
</gene>
<feature type="compositionally biased region" description="Polar residues" evidence="2">
    <location>
        <begin position="137"/>
        <end position="152"/>
    </location>
</feature>
<feature type="compositionally biased region" description="Low complexity" evidence="2">
    <location>
        <begin position="153"/>
        <end position="165"/>
    </location>
</feature>
<dbReference type="Gene3D" id="1.10.287.110">
    <property type="entry name" value="DnaJ domain"/>
    <property type="match status" value="1"/>
</dbReference>
<dbReference type="EMBL" id="JAVHJV010000014">
    <property type="protein sequence ID" value="KAK5938196.1"/>
    <property type="molecule type" value="Genomic_DNA"/>
</dbReference>
<dbReference type="Pfam" id="PF00226">
    <property type="entry name" value="DnaJ"/>
    <property type="match status" value="1"/>
</dbReference>
<evidence type="ECO:0000313" key="5">
    <source>
        <dbReference type="Proteomes" id="UP001334248"/>
    </source>
</evidence>